<sequence length="100" mass="11530">MEHTHRQKIRQLLMEGPHSLRDLSTTLRLSEKEILRALPHVEKSLRSLNQRIHHIPAECPSCGYEFTDRRRFTKPGKCPLCHHTAMKPPSFHIASARSGS</sequence>
<name>A0ABT3N828_9BACT</name>
<evidence type="ECO:0000313" key="3">
    <source>
        <dbReference type="Proteomes" id="UP001209681"/>
    </source>
</evidence>
<dbReference type="RefSeq" id="WP_265424474.1">
    <property type="nucleotide sequence ID" value="NZ_JAPFPW010000005.1"/>
</dbReference>
<reference evidence="2 3" key="1">
    <citation type="submission" date="2022-11" db="EMBL/GenBank/DDBJ databases">
        <title>Desulfobotulus tamanensis H1 sp. nov. - anaerobic, alkaliphilic, sulphate reducing bacterium isolated from terrestrial mud volcano.</title>
        <authorList>
            <person name="Frolova A."/>
            <person name="Merkel A.Y."/>
            <person name="Slobodkin A.I."/>
        </authorList>
    </citation>
    <scope>NUCLEOTIDE SEQUENCE [LARGE SCALE GENOMIC DNA]</scope>
    <source>
        <strain evidence="2 3">H1</strain>
    </source>
</reference>
<evidence type="ECO:0000259" key="1">
    <source>
        <dbReference type="Pfam" id="PF21476"/>
    </source>
</evidence>
<dbReference type="PANTHER" id="PTHR40663">
    <property type="match status" value="1"/>
</dbReference>
<feature type="domain" description="PF0610-like winged HTH N-terminal" evidence="1">
    <location>
        <begin position="4"/>
        <end position="50"/>
    </location>
</feature>
<dbReference type="InterPro" id="IPR038767">
    <property type="entry name" value="PF0610-like"/>
</dbReference>
<dbReference type="EMBL" id="JAPFPW010000005">
    <property type="protein sequence ID" value="MCW7753604.1"/>
    <property type="molecule type" value="Genomic_DNA"/>
</dbReference>
<dbReference type="Proteomes" id="UP001209681">
    <property type="component" value="Unassembled WGS sequence"/>
</dbReference>
<organism evidence="2 3">
    <name type="scientific">Desulfobotulus pelophilus</name>
    <dbReference type="NCBI Taxonomy" id="2823377"/>
    <lineage>
        <taxon>Bacteria</taxon>
        <taxon>Pseudomonadati</taxon>
        <taxon>Thermodesulfobacteriota</taxon>
        <taxon>Desulfobacteria</taxon>
        <taxon>Desulfobacterales</taxon>
        <taxon>Desulfobacteraceae</taxon>
        <taxon>Desulfobotulus</taxon>
    </lineage>
</organism>
<accession>A0ABT3N828</accession>
<dbReference type="PANTHER" id="PTHR40663:SF2">
    <property type="entry name" value="TRANSCRIPTIONAL REGULATOR"/>
    <property type="match status" value="1"/>
</dbReference>
<keyword evidence="3" id="KW-1185">Reference proteome</keyword>
<dbReference type="InterPro" id="IPR036390">
    <property type="entry name" value="WH_DNA-bd_sf"/>
</dbReference>
<protein>
    <submittedName>
        <fullName evidence="2">Transcriptional regulator</fullName>
    </submittedName>
</protein>
<comment type="caution">
    <text evidence="2">The sequence shown here is derived from an EMBL/GenBank/DDBJ whole genome shotgun (WGS) entry which is preliminary data.</text>
</comment>
<gene>
    <name evidence="2" type="ORF">OOT00_06325</name>
</gene>
<dbReference type="InterPro" id="IPR049159">
    <property type="entry name" value="PF0610-like_wHTH_N"/>
</dbReference>
<evidence type="ECO:0000313" key="2">
    <source>
        <dbReference type="EMBL" id="MCW7753604.1"/>
    </source>
</evidence>
<dbReference type="SUPFAM" id="SSF46785">
    <property type="entry name" value="Winged helix' DNA-binding domain"/>
    <property type="match status" value="1"/>
</dbReference>
<dbReference type="Pfam" id="PF21476">
    <property type="entry name" value="PF0610-like_N"/>
    <property type="match status" value="1"/>
</dbReference>
<proteinExistence type="predicted"/>